<sequence length="107" mass="12327">MFSLSQISTQFSSFSAGSDFTDFVKTTPDWAKTVNSEWEKRTKVNDRLKDVNQKLKNGEPLTDKDITAIRAYQDRYPSKELPKHVREYVTTVKILNEFSTKSDESIA</sequence>
<dbReference type="GeneID" id="98393100"/>
<name>A0A2L0D3U8_9STRE</name>
<dbReference type="AlphaFoldDB" id="A0A2L0D3U8"/>
<dbReference type="RefSeq" id="WP_104967695.1">
    <property type="nucleotide sequence ID" value="NZ_CP025536.1"/>
</dbReference>
<organism evidence="1 2">
    <name type="scientific">Streptococcus pluranimalium</name>
    <dbReference type="NCBI Taxonomy" id="82348"/>
    <lineage>
        <taxon>Bacteria</taxon>
        <taxon>Bacillati</taxon>
        <taxon>Bacillota</taxon>
        <taxon>Bacilli</taxon>
        <taxon>Lactobacillales</taxon>
        <taxon>Streptococcaceae</taxon>
        <taxon>Streptococcus</taxon>
    </lineage>
</organism>
<keyword evidence="2" id="KW-1185">Reference proteome</keyword>
<gene>
    <name evidence="1" type="ORF">C0J00_04160</name>
</gene>
<dbReference type="EMBL" id="CP025536">
    <property type="protein sequence ID" value="AUW96364.1"/>
    <property type="molecule type" value="Genomic_DNA"/>
</dbReference>
<reference evidence="1 2" key="2">
    <citation type="submission" date="2018-02" db="EMBL/GenBank/DDBJ databases">
        <title>Whole genome sequencing analysis of Streptococcus pluranimalium isolated from cattle infected mastitis in China.</title>
        <authorList>
            <person name="Zhang J.-R."/>
            <person name="Hu G.-Z."/>
        </authorList>
    </citation>
    <scope>NUCLEOTIDE SEQUENCE [LARGE SCALE GENOMIC DNA]</scope>
    <source>
        <strain evidence="1 2">TH11417</strain>
    </source>
</reference>
<accession>A0A2L0D3U8</accession>
<proteinExistence type="predicted"/>
<dbReference type="Proteomes" id="UP000238956">
    <property type="component" value="Chromosome"/>
</dbReference>
<dbReference type="KEGG" id="splr:C0J00_04160"/>
<protein>
    <submittedName>
        <fullName evidence="1">Uncharacterized protein</fullName>
    </submittedName>
</protein>
<dbReference type="OrthoDB" id="2235968at2"/>
<evidence type="ECO:0000313" key="1">
    <source>
        <dbReference type="EMBL" id="AUW96364.1"/>
    </source>
</evidence>
<reference evidence="1 2" key="1">
    <citation type="submission" date="2017-12" db="EMBL/GenBank/DDBJ databases">
        <authorList>
            <person name="Hurst M.R.H."/>
        </authorList>
    </citation>
    <scope>NUCLEOTIDE SEQUENCE [LARGE SCALE GENOMIC DNA]</scope>
    <source>
        <strain evidence="1 2">TH11417</strain>
    </source>
</reference>
<evidence type="ECO:0000313" key="2">
    <source>
        <dbReference type="Proteomes" id="UP000238956"/>
    </source>
</evidence>